<organism evidence="8 9">
    <name type="scientific">Pedobacter panaciterrae</name>
    <dbReference type="NCBI Taxonomy" id="363849"/>
    <lineage>
        <taxon>Bacteria</taxon>
        <taxon>Pseudomonadati</taxon>
        <taxon>Bacteroidota</taxon>
        <taxon>Sphingobacteriia</taxon>
        <taxon>Sphingobacteriales</taxon>
        <taxon>Sphingobacteriaceae</taxon>
        <taxon>Pedobacter</taxon>
    </lineage>
</organism>
<evidence type="ECO:0000313" key="8">
    <source>
        <dbReference type="EMBL" id="MEJ2901725.1"/>
    </source>
</evidence>
<comment type="subcellular location">
    <subcellularLocation>
        <location evidence="1">Cell outer membrane</location>
    </subcellularLocation>
</comment>
<dbReference type="EMBL" id="JBBEUB010000001">
    <property type="protein sequence ID" value="MEJ2901725.1"/>
    <property type="molecule type" value="Genomic_DNA"/>
</dbReference>
<reference evidence="8 9" key="1">
    <citation type="submission" date="2024-03" db="EMBL/GenBank/DDBJ databases">
        <title>Sequence of Lycoming College Course Isolates.</title>
        <authorList>
            <person name="Plotts O."/>
            <person name="Newman J."/>
        </authorList>
    </citation>
    <scope>NUCLEOTIDE SEQUENCE [LARGE SCALE GENOMIC DNA]</scope>
    <source>
        <strain evidence="8 9">CJB-3</strain>
    </source>
</reference>
<dbReference type="PROSITE" id="PS51257">
    <property type="entry name" value="PROKAR_LIPOPROTEIN"/>
    <property type="match status" value="1"/>
</dbReference>
<dbReference type="Gene3D" id="1.25.40.390">
    <property type="match status" value="2"/>
</dbReference>
<dbReference type="RefSeq" id="WP_337715589.1">
    <property type="nucleotide sequence ID" value="NZ_JBBEUB010000001.1"/>
</dbReference>
<proteinExistence type="inferred from homology"/>
<comment type="similarity">
    <text evidence="2">Belongs to the SusD family.</text>
</comment>
<gene>
    <name evidence="8" type="ORF">WAE58_04790</name>
</gene>
<feature type="domain" description="RagB/SusD" evidence="6">
    <location>
        <begin position="351"/>
        <end position="469"/>
    </location>
</feature>
<dbReference type="SUPFAM" id="SSF48452">
    <property type="entry name" value="TPR-like"/>
    <property type="match status" value="1"/>
</dbReference>
<evidence type="ECO:0000256" key="1">
    <source>
        <dbReference type="ARBA" id="ARBA00004442"/>
    </source>
</evidence>
<feature type="domain" description="SusD-like N-terminal" evidence="7">
    <location>
        <begin position="84"/>
        <end position="230"/>
    </location>
</feature>
<dbReference type="Proteomes" id="UP001378956">
    <property type="component" value="Unassembled WGS sequence"/>
</dbReference>
<evidence type="ECO:0000313" key="9">
    <source>
        <dbReference type="Proteomes" id="UP001378956"/>
    </source>
</evidence>
<dbReference type="InterPro" id="IPR011990">
    <property type="entry name" value="TPR-like_helical_dom_sf"/>
</dbReference>
<evidence type="ECO:0000256" key="3">
    <source>
        <dbReference type="ARBA" id="ARBA00022729"/>
    </source>
</evidence>
<dbReference type="InterPro" id="IPR033985">
    <property type="entry name" value="SusD-like_N"/>
</dbReference>
<keyword evidence="4" id="KW-0472">Membrane</keyword>
<dbReference type="Pfam" id="PF07980">
    <property type="entry name" value="SusD_RagB"/>
    <property type="match status" value="1"/>
</dbReference>
<sequence>MKLKYIFLPAVAILCSLGSCKKYVEIKTQGNLVPGETVNYRYLLNNSSALEVGPQIGDLSSDDISYVDGSVQQRDLMSSSNVYLRNSYTWQPEIYPLGDSYLQRDNNWISMYNTIAYANTVINEVPSSNGTEAEKAELIGEALVHRADAYLMLMNTYAKPYNAATANQDLGVPLVLAQTTTQSLSRPSSAAVYAQIIADLKRALPGLTTQTINQLPSKASGYAELARCYLYMNDFQSAATYADSALAIRATLLDLGPITAISSSTYPIRRQNPEILLSKIATGGVTGGYGVTALRLSDELLSLLGTKDKRYQLFTAGASVVAFNYTQAGGRYFALDYLPYEPRNIGPTVPEMMLIKAEYLARNANAAGAMQMVNALRKKRFLPADYVDLSAGNPNEALRIVIEERRREFFCRMLRWWDMRRLKDDPMFRRTYTRTLNGSTFTLDPSSDRYTFQISPYQIQLSPEIEQNP</sequence>
<name>A0ABU8NHQ5_9SPHI</name>
<evidence type="ECO:0000256" key="2">
    <source>
        <dbReference type="ARBA" id="ARBA00006275"/>
    </source>
</evidence>
<comment type="caution">
    <text evidence="8">The sequence shown here is derived from an EMBL/GenBank/DDBJ whole genome shotgun (WGS) entry which is preliminary data.</text>
</comment>
<keyword evidence="5" id="KW-0998">Cell outer membrane</keyword>
<keyword evidence="3" id="KW-0732">Signal</keyword>
<keyword evidence="9" id="KW-1185">Reference proteome</keyword>
<evidence type="ECO:0000256" key="4">
    <source>
        <dbReference type="ARBA" id="ARBA00023136"/>
    </source>
</evidence>
<evidence type="ECO:0000259" key="6">
    <source>
        <dbReference type="Pfam" id="PF07980"/>
    </source>
</evidence>
<dbReference type="InterPro" id="IPR012944">
    <property type="entry name" value="SusD_RagB_dom"/>
</dbReference>
<protein>
    <submittedName>
        <fullName evidence="8">RagB/SusD family nutrient uptake outer membrane protein</fullName>
    </submittedName>
</protein>
<accession>A0ABU8NHQ5</accession>
<evidence type="ECO:0000259" key="7">
    <source>
        <dbReference type="Pfam" id="PF14322"/>
    </source>
</evidence>
<dbReference type="Pfam" id="PF14322">
    <property type="entry name" value="SusD-like_3"/>
    <property type="match status" value="1"/>
</dbReference>
<evidence type="ECO:0000256" key="5">
    <source>
        <dbReference type="ARBA" id="ARBA00023237"/>
    </source>
</evidence>